<dbReference type="PANTHER" id="PTHR35869:SF1">
    <property type="entry name" value="OUTER-MEMBRANE LIPOPROTEIN CARRIER PROTEIN"/>
    <property type="match status" value="1"/>
</dbReference>
<reference evidence="3 4" key="1">
    <citation type="submission" date="2023-04" db="EMBL/GenBank/DDBJ databases">
        <title>Draft genome sequence of acteroides sedimenti strain YN3PY1.</title>
        <authorList>
            <person name="Yoshida N."/>
        </authorList>
    </citation>
    <scope>NUCLEOTIDE SEQUENCE [LARGE SCALE GENOMIC DNA]</scope>
    <source>
        <strain evidence="3 4">YN3PY1</strain>
    </source>
</reference>
<dbReference type="InterPro" id="IPR029046">
    <property type="entry name" value="LolA/LolB/LppX"/>
</dbReference>
<evidence type="ECO:0000313" key="3">
    <source>
        <dbReference type="EMBL" id="BEG99390.1"/>
    </source>
</evidence>
<keyword evidence="1 2" id="KW-0732">Signal</keyword>
<dbReference type="EMBL" id="AP028055">
    <property type="protein sequence ID" value="BEG99390.1"/>
    <property type="molecule type" value="Genomic_DNA"/>
</dbReference>
<feature type="signal peptide" evidence="2">
    <location>
        <begin position="1"/>
        <end position="19"/>
    </location>
</feature>
<dbReference type="PANTHER" id="PTHR35869">
    <property type="entry name" value="OUTER-MEMBRANE LIPOPROTEIN CARRIER PROTEIN"/>
    <property type="match status" value="1"/>
</dbReference>
<evidence type="ECO:0000256" key="2">
    <source>
        <dbReference type="SAM" id="SignalP"/>
    </source>
</evidence>
<dbReference type="SUPFAM" id="SSF89392">
    <property type="entry name" value="Prokaryotic lipoproteins and lipoprotein localization factors"/>
    <property type="match status" value="1"/>
</dbReference>
<sequence>MKKYILTLLISVFILPGFAQKDAQAKKILDQTSAAFAKAGGIKATFSIRTGGERTNGVLQLKNNKFVLNTNDAITWFDGKTQWSYLKHSDEVNISNPSQEELQSMNPYTMLNIYKTGFNYKYNGMVGNNHKITLTPLNKKEAISRITLLISKNNYQPQQIIVEQQNNKSEIIITGYQTNQSYSESLFKFNKKNYPNAEVIDLR</sequence>
<name>A0ABM8IIH3_9BACE</name>
<protein>
    <submittedName>
        <fullName evidence="3">Membrane protein</fullName>
    </submittedName>
</protein>
<accession>A0ABM8IIH3</accession>
<keyword evidence="4" id="KW-1185">Reference proteome</keyword>
<gene>
    <name evidence="3" type="ORF">BSYN_16550</name>
</gene>
<dbReference type="Proteomes" id="UP001496674">
    <property type="component" value="Chromosome"/>
</dbReference>
<dbReference type="Pfam" id="PF16584">
    <property type="entry name" value="LolA_2"/>
    <property type="match status" value="1"/>
</dbReference>
<organism evidence="3 4">
    <name type="scientific">Bacteroides sedimenti</name>
    <dbReference type="NCBI Taxonomy" id="2136147"/>
    <lineage>
        <taxon>Bacteria</taxon>
        <taxon>Pseudomonadati</taxon>
        <taxon>Bacteroidota</taxon>
        <taxon>Bacteroidia</taxon>
        <taxon>Bacteroidales</taxon>
        <taxon>Bacteroidaceae</taxon>
        <taxon>Bacteroides</taxon>
    </lineage>
</organism>
<evidence type="ECO:0000256" key="1">
    <source>
        <dbReference type="ARBA" id="ARBA00022729"/>
    </source>
</evidence>
<proteinExistence type="predicted"/>
<feature type="chain" id="PRO_5045672540" evidence="2">
    <location>
        <begin position="20"/>
        <end position="203"/>
    </location>
</feature>
<dbReference type="Gene3D" id="2.50.20.10">
    <property type="entry name" value="Lipoprotein localisation LolA/LolB/LppX"/>
    <property type="match status" value="1"/>
</dbReference>
<evidence type="ECO:0000313" key="4">
    <source>
        <dbReference type="Proteomes" id="UP001496674"/>
    </source>
</evidence>
<dbReference type="CDD" id="cd16325">
    <property type="entry name" value="LolA"/>
    <property type="match status" value="1"/>
</dbReference>
<dbReference type="InterPro" id="IPR004564">
    <property type="entry name" value="OM_lipoprot_carrier_LolA-like"/>
</dbReference>
<dbReference type="RefSeq" id="WP_353329901.1">
    <property type="nucleotide sequence ID" value="NZ_AP028055.1"/>
</dbReference>